<evidence type="ECO:0000313" key="2">
    <source>
        <dbReference type="Proteomes" id="UP000655443"/>
    </source>
</evidence>
<keyword evidence="2" id="KW-1185">Reference proteome</keyword>
<evidence type="ECO:0000313" key="1">
    <source>
        <dbReference type="EMBL" id="GHE04607.1"/>
    </source>
</evidence>
<accession>A0A918YHW3</accession>
<reference evidence="1" key="1">
    <citation type="journal article" date="2014" name="Int. J. Syst. Evol. Microbiol.">
        <title>Complete genome sequence of Corynebacterium casei LMG S-19264T (=DSM 44701T), isolated from a smear-ripened cheese.</title>
        <authorList>
            <consortium name="US DOE Joint Genome Institute (JGI-PGF)"/>
            <person name="Walter F."/>
            <person name="Albersmeier A."/>
            <person name="Kalinowski J."/>
            <person name="Ruckert C."/>
        </authorList>
    </citation>
    <scope>NUCLEOTIDE SEQUENCE</scope>
    <source>
        <strain evidence="1">JCM 4714</strain>
    </source>
</reference>
<gene>
    <name evidence="1" type="ORF">GCM10010339_36920</name>
</gene>
<protein>
    <submittedName>
        <fullName evidence="1">Uncharacterized protein</fullName>
    </submittedName>
</protein>
<comment type="caution">
    <text evidence="1">The sequence shown here is derived from an EMBL/GenBank/DDBJ whole genome shotgun (WGS) entry which is preliminary data.</text>
</comment>
<proteinExistence type="predicted"/>
<name>A0A918YHW3_9ACTN</name>
<dbReference type="EMBL" id="BMVG01000007">
    <property type="protein sequence ID" value="GHE04607.1"/>
    <property type="molecule type" value="Genomic_DNA"/>
</dbReference>
<dbReference type="AlphaFoldDB" id="A0A918YHW3"/>
<dbReference type="Proteomes" id="UP000655443">
    <property type="component" value="Unassembled WGS sequence"/>
</dbReference>
<sequence length="89" mass="9047">MPVRPPAPSWPGATFPATVPVGPVRDTGLVRQVTGLACHAGLARHTGPVRDTGLVCHVTGLVGLACHTGPIRHTSLAGHARAHTPGAAR</sequence>
<reference evidence="1" key="2">
    <citation type="submission" date="2020-09" db="EMBL/GenBank/DDBJ databases">
        <authorList>
            <person name="Sun Q."/>
            <person name="Ohkuma M."/>
        </authorList>
    </citation>
    <scope>NUCLEOTIDE SEQUENCE</scope>
    <source>
        <strain evidence="1">JCM 4714</strain>
    </source>
</reference>
<organism evidence="1 2">
    <name type="scientific">Streptomyces alanosinicus</name>
    <dbReference type="NCBI Taxonomy" id="68171"/>
    <lineage>
        <taxon>Bacteria</taxon>
        <taxon>Bacillati</taxon>
        <taxon>Actinomycetota</taxon>
        <taxon>Actinomycetes</taxon>
        <taxon>Kitasatosporales</taxon>
        <taxon>Streptomycetaceae</taxon>
        <taxon>Streptomyces</taxon>
    </lineage>
</organism>